<dbReference type="GO" id="GO:0006355">
    <property type="term" value="P:regulation of DNA-templated transcription"/>
    <property type="evidence" value="ECO:0007669"/>
    <property type="project" value="InterPro"/>
</dbReference>
<keyword evidence="1" id="KW-0805">Transcription regulation</keyword>
<dbReference type="InterPro" id="IPR036093">
    <property type="entry name" value="NAC_dom_sf"/>
</dbReference>
<keyword evidence="3" id="KW-0804">Transcription</keyword>
<dbReference type="PROSITE" id="PS51005">
    <property type="entry name" value="NAC"/>
    <property type="match status" value="1"/>
</dbReference>
<dbReference type="GO" id="GO:0003677">
    <property type="term" value="F:DNA binding"/>
    <property type="evidence" value="ECO:0007669"/>
    <property type="project" value="UniProtKB-KW"/>
</dbReference>
<evidence type="ECO:0000256" key="2">
    <source>
        <dbReference type="ARBA" id="ARBA00023125"/>
    </source>
</evidence>
<comment type="caution">
    <text evidence="6">The sequence shown here is derived from an EMBL/GenBank/DDBJ whole genome shotgun (WGS) entry which is preliminary data.</text>
</comment>
<keyword evidence="4" id="KW-0539">Nucleus</keyword>
<dbReference type="InterPro" id="IPR003441">
    <property type="entry name" value="NAC-dom"/>
</dbReference>
<dbReference type="Proteomes" id="UP001054889">
    <property type="component" value="Unassembled WGS sequence"/>
</dbReference>
<name>A0AAV5BBN0_ELECO</name>
<dbReference type="EMBL" id="BQKI01000001">
    <property type="protein sequence ID" value="GJM84538.1"/>
    <property type="molecule type" value="Genomic_DNA"/>
</dbReference>
<evidence type="ECO:0000313" key="6">
    <source>
        <dbReference type="EMBL" id="GJM84538.1"/>
    </source>
</evidence>
<evidence type="ECO:0000259" key="5">
    <source>
        <dbReference type="PROSITE" id="PS51005"/>
    </source>
</evidence>
<keyword evidence="2" id="KW-0238">DNA-binding</keyword>
<reference evidence="6" key="2">
    <citation type="submission" date="2021-12" db="EMBL/GenBank/DDBJ databases">
        <title>Resequencing data analysis of finger millet.</title>
        <authorList>
            <person name="Hatakeyama M."/>
            <person name="Aluri S."/>
            <person name="Balachadran M.T."/>
            <person name="Sivarajan S.R."/>
            <person name="Poveda L."/>
            <person name="Shimizu-Inatsugi R."/>
            <person name="Schlapbach R."/>
            <person name="Sreeman S.M."/>
            <person name="Shimizu K.K."/>
        </authorList>
    </citation>
    <scope>NUCLEOTIDE SEQUENCE</scope>
</reference>
<reference evidence="6" key="1">
    <citation type="journal article" date="2018" name="DNA Res.">
        <title>Multiple hybrid de novo genome assembly of finger millet, an orphan allotetraploid crop.</title>
        <authorList>
            <person name="Hatakeyama M."/>
            <person name="Aluri S."/>
            <person name="Balachadran M.T."/>
            <person name="Sivarajan S.R."/>
            <person name="Patrignani A."/>
            <person name="Gruter S."/>
            <person name="Poveda L."/>
            <person name="Shimizu-Inatsugi R."/>
            <person name="Baeten J."/>
            <person name="Francoijs K.J."/>
            <person name="Nataraja K.N."/>
            <person name="Reddy Y.A.N."/>
            <person name="Phadnis S."/>
            <person name="Ravikumar R.L."/>
            <person name="Schlapbach R."/>
            <person name="Sreeman S.M."/>
            <person name="Shimizu K.K."/>
        </authorList>
    </citation>
    <scope>NUCLEOTIDE SEQUENCE</scope>
</reference>
<protein>
    <recommendedName>
        <fullName evidence="5">NAC domain-containing protein</fullName>
    </recommendedName>
</protein>
<feature type="domain" description="NAC" evidence="5">
    <location>
        <begin position="8"/>
        <end position="74"/>
    </location>
</feature>
<sequence>MALTKHGFPRGYRFVPDSLEIVQLLADRLSGRPLPPPVAGIFHDIRILDYHPQQLYGSEHHASCLFFMSLGQTF</sequence>
<accession>A0AAV5BBN0</accession>
<evidence type="ECO:0000313" key="7">
    <source>
        <dbReference type="Proteomes" id="UP001054889"/>
    </source>
</evidence>
<organism evidence="6 7">
    <name type="scientific">Eleusine coracana subsp. coracana</name>
    <dbReference type="NCBI Taxonomy" id="191504"/>
    <lineage>
        <taxon>Eukaryota</taxon>
        <taxon>Viridiplantae</taxon>
        <taxon>Streptophyta</taxon>
        <taxon>Embryophyta</taxon>
        <taxon>Tracheophyta</taxon>
        <taxon>Spermatophyta</taxon>
        <taxon>Magnoliopsida</taxon>
        <taxon>Liliopsida</taxon>
        <taxon>Poales</taxon>
        <taxon>Poaceae</taxon>
        <taxon>PACMAD clade</taxon>
        <taxon>Chloridoideae</taxon>
        <taxon>Cynodonteae</taxon>
        <taxon>Eleusininae</taxon>
        <taxon>Eleusine</taxon>
    </lineage>
</organism>
<proteinExistence type="predicted"/>
<dbReference type="AlphaFoldDB" id="A0AAV5BBN0"/>
<evidence type="ECO:0000256" key="1">
    <source>
        <dbReference type="ARBA" id="ARBA00023015"/>
    </source>
</evidence>
<dbReference type="SUPFAM" id="SSF101941">
    <property type="entry name" value="NAC domain"/>
    <property type="match status" value="1"/>
</dbReference>
<gene>
    <name evidence="6" type="primary">ga00218</name>
    <name evidence="6" type="ORF">PR202_ga00218</name>
</gene>
<keyword evidence="7" id="KW-1185">Reference proteome</keyword>
<dbReference type="Pfam" id="PF02365">
    <property type="entry name" value="NAM"/>
    <property type="match status" value="1"/>
</dbReference>
<evidence type="ECO:0000256" key="3">
    <source>
        <dbReference type="ARBA" id="ARBA00023163"/>
    </source>
</evidence>
<evidence type="ECO:0000256" key="4">
    <source>
        <dbReference type="ARBA" id="ARBA00023242"/>
    </source>
</evidence>